<evidence type="ECO:0000313" key="2">
    <source>
        <dbReference type="EMBL" id="TWJ32486.1"/>
    </source>
</evidence>
<keyword evidence="1" id="KW-0812">Transmembrane</keyword>
<dbReference type="RefSeq" id="WP_145018906.1">
    <property type="nucleotide sequence ID" value="NZ_VLLN01000004.1"/>
</dbReference>
<evidence type="ECO:0000256" key="1">
    <source>
        <dbReference type="SAM" id="Phobius"/>
    </source>
</evidence>
<proteinExistence type="predicted"/>
<keyword evidence="3" id="KW-1185">Reference proteome</keyword>
<sequence length="113" mass="12544">MEKEAMLDKAQSTLAPFETENIINFMKHVTLKSAMENPLIIGIFLVFFFFAVIKRSKPVLLTLFSVISIMFLVRFTLPAEAGNELTLSSTVPFAFGGLAIGAALIYFMFIKGD</sequence>
<feature type="transmembrane region" description="Helical" evidence="1">
    <location>
        <begin position="59"/>
        <end position="77"/>
    </location>
</feature>
<dbReference type="OrthoDB" id="5398460at2"/>
<keyword evidence="1" id="KW-1133">Transmembrane helix</keyword>
<organism evidence="2 3">
    <name type="scientific">Geobacter argillaceus</name>
    <dbReference type="NCBI Taxonomy" id="345631"/>
    <lineage>
        <taxon>Bacteria</taxon>
        <taxon>Pseudomonadati</taxon>
        <taxon>Thermodesulfobacteriota</taxon>
        <taxon>Desulfuromonadia</taxon>
        <taxon>Geobacterales</taxon>
        <taxon>Geobacteraceae</taxon>
        <taxon>Geobacter</taxon>
    </lineage>
</organism>
<dbReference type="AlphaFoldDB" id="A0A562WQQ5"/>
<comment type="caution">
    <text evidence="2">The sequence shown here is derived from an EMBL/GenBank/DDBJ whole genome shotgun (WGS) entry which is preliminary data.</text>
</comment>
<dbReference type="Proteomes" id="UP000319449">
    <property type="component" value="Unassembled WGS sequence"/>
</dbReference>
<reference evidence="2 3" key="1">
    <citation type="submission" date="2019-07" db="EMBL/GenBank/DDBJ databases">
        <title>Genomic Encyclopedia of Archaeal and Bacterial Type Strains, Phase II (KMG-II): from individual species to whole genera.</title>
        <authorList>
            <person name="Goeker M."/>
        </authorList>
    </citation>
    <scope>NUCLEOTIDE SEQUENCE [LARGE SCALE GENOMIC DNA]</scope>
    <source>
        <strain evidence="2 3">ATCC BAA-1139</strain>
    </source>
</reference>
<evidence type="ECO:0000313" key="3">
    <source>
        <dbReference type="Proteomes" id="UP000319449"/>
    </source>
</evidence>
<protein>
    <submittedName>
        <fullName evidence="2">Uncharacterized protein</fullName>
    </submittedName>
</protein>
<name>A0A562WQQ5_9BACT</name>
<accession>A0A562WQQ5</accession>
<gene>
    <name evidence="2" type="ORF">JN12_00926</name>
</gene>
<keyword evidence="1" id="KW-0472">Membrane</keyword>
<dbReference type="EMBL" id="VLLN01000004">
    <property type="protein sequence ID" value="TWJ32486.1"/>
    <property type="molecule type" value="Genomic_DNA"/>
</dbReference>
<feature type="transmembrane region" description="Helical" evidence="1">
    <location>
        <begin position="89"/>
        <end position="109"/>
    </location>
</feature>
<feature type="transmembrane region" description="Helical" evidence="1">
    <location>
        <begin position="34"/>
        <end position="52"/>
    </location>
</feature>